<keyword evidence="6" id="KW-0539">Nucleus</keyword>
<gene>
    <name evidence="10" type="ORF">HGRIS_014592</name>
</gene>
<comment type="similarity">
    <text evidence="2">Belongs to the rad17/RAD24 family.</text>
</comment>
<dbReference type="InterPro" id="IPR027417">
    <property type="entry name" value="P-loop_NTPase"/>
</dbReference>
<proteinExistence type="inferred from homology"/>
<reference evidence="11" key="1">
    <citation type="submission" date="2024-06" db="EMBL/GenBank/DDBJ databases">
        <title>Multi-omics analyses provide insights into the biosynthesis of the anticancer antibiotic pleurotin in Hohenbuehelia grisea.</title>
        <authorList>
            <person name="Weaver J.A."/>
            <person name="Alberti F."/>
        </authorList>
    </citation>
    <scope>NUCLEOTIDE SEQUENCE [LARGE SCALE GENOMIC DNA]</scope>
    <source>
        <strain evidence="11">T-177</strain>
    </source>
</reference>
<name>A0ABR3JUT8_9AGAR</name>
<evidence type="ECO:0000256" key="6">
    <source>
        <dbReference type="ARBA" id="ARBA00023242"/>
    </source>
</evidence>
<evidence type="ECO:0000256" key="8">
    <source>
        <dbReference type="SAM" id="MobiDB-lite"/>
    </source>
</evidence>
<feature type="domain" description="Checkpoint protein RAD24-like helical bundle" evidence="9">
    <location>
        <begin position="389"/>
        <end position="498"/>
    </location>
</feature>
<evidence type="ECO:0000256" key="4">
    <source>
        <dbReference type="ARBA" id="ARBA00022763"/>
    </source>
</evidence>
<keyword evidence="11" id="KW-1185">Reference proteome</keyword>
<comment type="subcellular location">
    <subcellularLocation>
        <location evidence="1">Nucleus</location>
    </subcellularLocation>
</comment>
<dbReference type="InterPro" id="IPR057927">
    <property type="entry name" value="RAD24-like_helical"/>
</dbReference>
<evidence type="ECO:0000256" key="7">
    <source>
        <dbReference type="ARBA" id="ARBA00023306"/>
    </source>
</evidence>
<dbReference type="EMBL" id="JASNQZ010000003">
    <property type="protein sequence ID" value="KAL0959331.1"/>
    <property type="molecule type" value="Genomic_DNA"/>
</dbReference>
<dbReference type="Pfam" id="PF03215">
    <property type="entry name" value="Rad17"/>
    <property type="match status" value="1"/>
</dbReference>
<dbReference type="SUPFAM" id="SSF52540">
    <property type="entry name" value="P-loop containing nucleoside triphosphate hydrolases"/>
    <property type="match status" value="1"/>
</dbReference>
<accession>A0ABR3JUT8</accession>
<organism evidence="10 11">
    <name type="scientific">Hohenbuehelia grisea</name>
    <dbReference type="NCBI Taxonomy" id="104357"/>
    <lineage>
        <taxon>Eukaryota</taxon>
        <taxon>Fungi</taxon>
        <taxon>Dikarya</taxon>
        <taxon>Basidiomycota</taxon>
        <taxon>Agaricomycotina</taxon>
        <taxon>Agaricomycetes</taxon>
        <taxon>Agaricomycetidae</taxon>
        <taxon>Agaricales</taxon>
        <taxon>Pleurotineae</taxon>
        <taxon>Pleurotaceae</taxon>
        <taxon>Hohenbuehelia</taxon>
    </lineage>
</organism>
<sequence length="668" mass="74079">MPPKASQQKKSKSTPKLNILKFDETQLRASQGSKRINPLTAFSSSSSQSQEVRCSQTDAKGKGKGSAQEREKPCNSTRLTRPSEQADLLWVDLYEPSSETELAVHPRKVEDVRHWIKEAFEGGPSGKLRRYRKVLVLTGPAGTAKTTTLRILSREIGFEIVEWRNSADDQFPSEYQAGASDLSAYESSSVKFANFLNRATACRSIFDSTPNASTSRHVILLEDLPNILHSNVQAHFHEALESLVASETSAPVIIIISHAGLRGESEEGSSLSLNQKDGIVDIRTVLPKSMLHGPYVTQIDFNPIAPTLMRKALHAMLNTHFSDSNSRGAPRSKDFIDTVVDSANGDIRSAIMALQFACVLDVPGPAKVKKGKSKSRPSAAVLEVVTRREQSLVLFHLLGKVLYNKRKGDPPNPSATAKDIQKERVLDAALKDPPPLSSFLKEHERPASRVDVDMLYADSPIDSSLFSLYIHQNYPQFCNDVDQCSDIADWLSWADSNGGETWYQANPHRFHLLALGTLHSLPSPVERRSQKLLKPDFFEAFAREKEGWHAVRDVQSWMAMQVNHAQGAQFGAWTQSTIPMELSTVLKASNATLSSLSVDNPLPTSHLAFSRLQFQRTTSSGHALSEMDAGTPYESTTLQDEEIFAKIKSVEKEQDDRGWLEADDIEEF</sequence>
<evidence type="ECO:0000256" key="3">
    <source>
        <dbReference type="ARBA" id="ARBA00022741"/>
    </source>
</evidence>
<keyword evidence="4" id="KW-0227">DNA damage</keyword>
<protein>
    <recommendedName>
        <fullName evidence="9">Checkpoint protein RAD24-like helical bundle domain-containing protein</fullName>
    </recommendedName>
</protein>
<comment type="caution">
    <text evidence="10">The sequence shown here is derived from an EMBL/GenBank/DDBJ whole genome shotgun (WGS) entry which is preliminary data.</text>
</comment>
<evidence type="ECO:0000256" key="1">
    <source>
        <dbReference type="ARBA" id="ARBA00004123"/>
    </source>
</evidence>
<keyword evidence="3" id="KW-0547">Nucleotide-binding</keyword>
<dbReference type="Pfam" id="PF25812">
    <property type="entry name" value="RAD24_helical"/>
    <property type="match status" value="1"/>
</dbReference>
<evidence type="ECO:0000256" key="5">
    <source>
        <dbReference type="ARBA" id="ARBA00022840"/>
    </source>
</evidence>
<dbReference type="PANTHER" id="PTHR12172:SF0">
    <property type="entry name" value="CELL CYCLE CHECKPOINT PROTEIN RAD17"/>
    <property type="match status" value="1"/>
</dbReference>
<dbReference type="InterPro" id="IPR004582">
    <property type="entry name" value="Checkpoint_prot_Rad17_Rad24"/>
</dbReference>
<dbReference type="Gene3D" id="3.40.50.300">
    <property type="entry name" value="P-loop containing nucleotide triphosphate hydrolases"/>
    <property type="match status" value="1"/>
</dbReference>
<feature type="region of interest" description="Disordered" evidence="8">
    <location>
        <begin position="1"/>
        <end position="80"/>
    </location>
</feature>
<evidence type="ECO:0000313" key="11">
    <source>
        <dbReference type="Proteomes" id="UP001556367"/>
    </source>
</evidence>
<dbReference type="Proteomes" id="UP001556367">
    <property type="component" value="Unassembled WGS sequence"/>
</dbReference>
<evidence type="ECO:0000259" key="9">
    <source>
        <dbReference type="Pfam" id="PF25812"/>
    </source>
</evidence>
<evidence type="ECO:0000313" key="10">
    <source>
        <dbReference type="EMBL" id="KAL0959331.1"/>
    </source>
</evidence>
<evidence type="ECO:0000256" key="2">
    <source>
        <dbReference type="ARBA" id="ARBA00006168"/>
    </source>
</evidence>
<dbReference type="PANTHER" id="PTHR12172">
    <property type="entry name" value="CELL CYCLE CHECKPOINT PROTEIN RAD17"/>
    <property type="match status" value="1"/>
</dbReference>
<keyword evidence="5" id="KW-0067">ATP-binding</keyword>
<keyword evidence="7" id="KW-0131">Cell cycle</keyword>